<dbReference type="Proteomes" id="UP000671995">
    <property type="component" value="Chromosome"/>
</dbReference>
<dbReference type="RefSeq" id="WP_210116988.1">
    <property type="nucleotide sequence ID" value="NZ_CP054257.1"/>
</dbReference>
<organism evidence="1 2">
    <name type="scientific">Treponema parvum</name>
    <dbReference type="NCBI Taxonomy" id="138851"/>
    <lineage>
        <taxon>Bacteria</taxon>
        <taxon>Pseudomonadati</taxon>
        <taxon>Spirochaetota</taxon>
        <taxon>Spirochaetia</taxon>
        <taxon>Spirochaetales</taxon>
        <taxon>Treponemataceae</taxon>
        <taxon>Treponema</taxon>
    </lineage>
</organism>
<proteinExistence type="predicted"/>
<gene>
    <name evidence="1" type="ORF">HRI96_08730</name>
</gene>
<sequence>MKIKRPGKVFRIFYGGFGGRKSLQRFRLCGKNLDCIPFPITEAERIREEKYRKPLGALDRSACRSRILPFPTGLRAISPLSLFYRTMIKKKAKKNRLPASSYGNDKAETVSNTEETAESAVPDLVRYATLRGKAVSDGFSEHNAPVHRAKGTISAFLKSIGKGVLNVRHFLCFLFLFLIFPSCKTLLERNCPYVIGDVSVECGESSGKYHFAGILFTFYNAGPKTVSEFTVSFRLYDADGENPFIGTNQVVAVNKEIIGARSVSDIAVSLDDFISAVPEEPYSIDFLYVSEIKYSDGSVWQDKYGTYAF</sequence>
<evidence type="ECO:0000313" key="1">
    <source>
        <dbReference type="EMBL" id="QTQ12274.1"/>
    </source>
</evidence>
<name>A0A975F0J6_9SPIR</name>
<protein>
    <submittedName>
        <fullName evidence="1">Uncharacterized protein</fullName>
    </submittedName>
</protein>
<evidence type="ECO:0000313" key="2">
    <source>
        <dbReference type="Proteomes" id="UP000671995"/>
    </source>
</evidence>
<reference evidence="1" key="2">
    <citation type="journal article" date="2021" name="Microbiol. Resour. Announc.">
        <title>Complete Genome Sequences of Three Human Oral Treponema parvum Isolates.</title>
        <authorList>
            <person name="Zeng H."/>
            <person name="Watt R.M."/>
        </authorList>
    </citation>
    <scope>NUCLEOTIDE SEQUENCE</scope>
    <source>
        <strain evidence="1">ATCC 700773</strain>
    </source>
</reference>
<dbReference type="AlphaFoldDB" id="A0A975F0J6"/>
<accession>A0A975F0J6</accession>
<reference evidence="1" key="1">
    <citation type="submission" date="2020-05" db="EMBL/GenBank/DDBJ databases">
        <authorList>
            <person name="Zeng H."/>
            <person name="Chan Y.K."/>
            <person name="Watt R.M."/>
        </authorList>
    </citation>
    <scope>NUCLEOTIDE SEQUENCE</scope>
    <source>
        <strain evidence="1">ATCC 700773</strain>
    </source>
</reference>
<dbReference type="EMBL" id="CP054257">
    <property type="protein sequence ID" value="QTQ12274.1"/>
    <property type="molecule type" value="Genomic_DNA"/>
</dbReference>